<protein>
    <recommendedName>
        <fullName evidence="4">Elongin-A</fullName>
    </recommendedName>
</protein>
<dbReference type="PANTHER" id="PTHR15141">
    <property type="entry name" value="TRANSCRIPTION ELONGATION FACTOR B POLYPEPTIDE 3"/>
    <property type="match status" value="1"/>
</dbReference>
<dbReference type="GO" id="GO:0070449">
    <property type="term" value="C:elongin complex"/>
    <property type="evidence" value="ECO:0007669"/>
    <property type="project" value="InterPro"/>
</dbReference>
<comment type="caution">
    <text evidence="2">The sequence shown here is derived from an EMBL/GenBank/DDBJ whole genome shotgun (WGS) entry which is preliminary data.</text>
</comment>
<dbReference type="OrthoDB" id="21513at2759"/>
<gene>
    <name evidence="2" type="ORF">GOMPHAMPRED_000074</name>
</gene>
<feature type="compositionally biased region" description="Acidic residues" evidence="1">
    <location>
        <begin position="301"/>
        <end position="316"/>
    </location>
</feature>
<proteinExistence type="predicted"/>
<dbReference type="Pfam" id="PF06881">
    <property type="entry name" value="Elongin_A"/>
    <property type="match status" value="1"/>
</dbReference>
<keyword evidence="3" id="KW-1185">Reference proteome</keyword>
<dbReference type="InterPro" id="IPR051870">
    <property type="entry name" value="Elongin-A_domain"/>
</dbReference>
<feature type="compositionally biased region" description="Polar residues" evidence="1">
    <location>
        <begin position="218"/>
        <end position="228"/>
    </location>
</feature>
<dbReference type="EMBL" id="CAJPDQ010000001">
    <property type="protein sequence ID" value="CAF9903046.1"/>
    <property type="molecule type" value="Genomic_DNA"/>
</dbReference>
<dbReference type="Gene3D" id="6.10.250.3180">
    <property type="match status" value="1"/>
</dbReference>
<feature type="region of interest" description="Disordered" evidence="1">
    <location>
        <begin position="211"/>
        <end position="244"/>
    </location>
</feature>
<accession>A0A8H3EA22</accession>
<organism evidence="2 3">
    <name type="scientific">Gomphillus americanus</name>
    <dbReference type="NCBI Taxonomy" id="1940652"/>
    <lineage>
        <taxon>Eukaryota</taxon>
        <taxon>Fungi</taxon>
        <taxon>Dikarya</taxon>
        <taxon>Ascomycota</taxon>
        <taxon>Pezizomycotina</taxon>
        <taxon>Lecanoromycetes</taxon>
        <taxon>OSLEUM clade</taxon>
        <taxon>Ostropomycetidae</taxon>
        <taxon>Ostropales</taxon>
        <taxon>Graphidaceae</taxon>
        <taxon>Gomphilloideae</taxon>
        <taxon>Gomphillus</taxon>
    </lineage>
</organism>
<name>A0A8H3EA22_9LECA</name>
<feature type="region of interest" description="Disordered" evidence="1">
    <location>
        <begin position="286"/>
        <end position="360"/>
    </location>
</feature>
<evidence type="ECO:0000256" key="1">
    <source>
        <dbReference type="SAM" id="MobiDB-lite"/>
    </source>
</evidence>
<feature type="compositionally biased region" description="Basic and acidic residues" evidence="1">
    <location>
        <begin position="289"/>
        <end position="300"/>
    </location>
</feature>
<evidence type="ECO:0000313" key="3">
    <source>
        <dbReference type="Proteomes" id="UP000664169"/>
    </source>
</evidence>
<evidence type="ECO:0000313" key="2">
    <source>
        <dbReference type="EMBL" id="CAF9903046.1"/>
    </source>
</evidence>
<dbReference type="Proteomes" id="UP000664169">
    <property type="component" value="Unassembled WGS sequence"/>
</dbReference>
<sequence>MPSTGALSLYELSKRQALRMMKTIDDLGDMPFRIAEPLLKKVQTAAQLHRIEQNCPQFVGATRNIWIVLFKRDLPQWDGTEPKNPKSWYKLYQNLVMAETKATEEDALILKATMDKLAAEKGDRQIHTTNLLHRSKVRGVKTKLGQSIDQSTLRFNGGSRTKMATGKDVLARARREARERSQALNNHSILARPTHTLNQRATSVRQAPTGLVQRHQQEQTSPALNLSPSAKLENNAPRKMTPSEREARLRAINTEVKYTQQTQTLPKLNNSAYPVARTATNTGLIRPPRARESAKRKHDDMDDMDDLFGDTVDSDSEESRHDMSAKKQHIPSVAGLDLSPPKRKLTTDVFLRKPVKKPGR</sequence>
<reference evidence="2" key="1">
    <citation type="submission" date="2021-03" db="EMBL/GenBank/DDBJ databases">
        <authorList>
            <person name="Tagirdzhanova G."/>
        </authorList>
    </citation>
    <scope>NUCLEOTIDE SEQUENCE</scope>
</reference>
<dbReference type="AlphaFoldDB" id="A0A8H3EA22"/>
<dbReference type="PANTHER" id="PTHR15141:SF76">
    <property type="entry name" value="TRANSCRIPTION ELONGATION FACTOR B POLYPEPTIDE 3"/>
    <property type="match status" value="1"/>
</dbReference>
<evidence type="ECO:0008006" key="4">
    <source>
        <dbReference type="Google" id="ProtNLM"/>
    </source>
</evidence>
<dbReference type="GO" id="GO:0006368">
    <property type="term" value="P:transcription elongation by RNA polymerase II"/>
    <property type="evidence" value="ECO:0007669"/>
    <property type="project" value="InterPro"/>
</dbReference>
<dbReference type="InterPro" id="IPR010684">
    <property type="entry name" value="RNA_pol_II_trans_fac_SIII_A"/>
</dbReference>